<dbReference type="AlphaFoldDB" id="A0A4P2PTC3"/>
<feature type="domain" description="HTH cro/C1-type" evidence="2">
    <location>
        <begin position="59"/>
        <end position="113"/>
    </location>
</feature>
<gene>
    <name evidence="3" type="ORF">SOCEGT47_002320</name>
</gene>
<organism evidence="3 4">
    <name type="scientific">Sorangium cellulosum</name>
    <name type="common">Polyangium cellulosum</name>
    <dbReference type="NCBI Taxonomy" id="56"/>
    <lineage>
        <taxon>Bacteria</taxon>
        <taxon>Pseudomonadati</taxon>
        <taxon>Myxococcota</taxon>
        <taxon>Polyangia</taxon>
        <taxon>Polyangiales</taxon>
        <taxon>Polyangiaceae</taxon>
        <taxon>Sorangium</taxon>
    </lineage>
</organism>
<dbReference type="Proteomes" id="UP000295781">
    <property type="component" value="Chromosome"/>
</dbReference>
<dbReference type="GO" id="GO:0001046">
    <property type="term" value="F:core promoter sequence-specific DNA binding"/>
    <property type="evidence" value="ECO:0007669"/>
    <property type="project" value="TreeGrafter"/>
</dbReference>
<dbReference type="PANTHER" id="PTHR40455">
    <property type="entry name" value="ANTITOXIN HIGA"/>
    <property type="match status" value="1"/>
</dbReference>
<feature type="region of interest" description="Disordered" evidence="1">
    <location>
        <begin position="116"/>
        <end position="138"/>
    </location>
</feature>
<name>A0A4P2PTC3_SORCE</name>
<protein>
    <recommendedName>
        <fullName evidence="2">HTH cro/C1-type domain-containing protein</fullName>
    </recommendedName>
</protein>
<dbReference type="SMART" id="SM00530">
    <property type="entry name" value="HTH_XRE"/>
    <property type="match status" value="1"/>
</dbReference>
<proteinExistence type="predicted"/>
<reference evidence="3 4" key="1">
    <citation type="submission" date="2015-09" db="EMBL/GenBank/DDBJ databases">
        <title>Sorangium comparison.</title>
        <authorList>
            <person name="Zaburannyi N."/>
            <person name="Bunk B."/>
            <person name="Overmann J."/>
            <person name="Mueller R."/>
        </authorList>
    </citation>
    <scope>NUCLEOTIDE SEQUENCE [LARGE SCALE GENOMIC DNA]</scope>
    <source>
        <strain evidence="3 4">So ceGT47</strain>
    </source>
</reference>
<evidence type="ECO:0000259" key="2">
    <source>
        <dbReference type="SMART" id="SM00530"/>
    </source>
</evidence>
<evidence type="ECO:0000313" key="4">
    <source>
        <dbReference type="Proteomes" id="UP000295781"/>
    </source>
</evidence>
<sequence>MIEPVVDKESHGRALRRIEELWDAEPGSPEAQELDALATLVDAYERKQFPIAPPDPIAAIEARCEQLGWTRKQLEPLIGSRARVSEVLGRKRALTLPMIRKLHESMQIPAEVLIAHPPRSRGDPPPRRTFLPHPNHHGPRKFNAAYSAEQMNAARNQIASHSPHLFV</sequence>
<dbReference type="GO" id="GO:0006355">
    <property type="term" value="P:regulation of DNA-templated transcription"/>
    <property type="evidence" value="ECO:0007669"/>
    <property type="project" value="InterPro"/>
</dbReference>
<evidence type="ECO:0000256" key="1">
    <source>
        <dbReference type="SAM" id="MobiDB-lite"/>
    </source>
</evidence>
<dbReference type="InterPro" id="IPR039060">
    <property type="entry name" value="Antitox_HigA"/>
</dbReference>
<dbReference type="PANTHER" id="PTHR40455:SF1">
    <property type="entry name" value="ANTITOXIN HIGA"/>
    <property type="match status" value="1"/>
</dbReference>
<accession>A0A4P2PTC3</accession>
<dbReference type="InterPro" id="IPR001387">
    <property type="entry name" value="Cro/C1-type_HTH"/>
</dbReference>
<dbReference type="EMBL" id="CP012670">
    <property type="protein sequence ID" value="AUX19780.1"/>
    <property type="molecule type" value="Genomic_DNA"/>
</dbReference>
<evidence type="ECO:0000313" key="3">
    <source>
        <dbReference type="EMBL" id="AUX19780.1"/>
    </source>
</evidence>